<comment type="caution">
    <text evidence="2">The sequence shown here is derived from an EMBL/GenBank/DDBJ whole genome shotgun (WGS) entry which is preliminary data.</text>
</comment>
<dbReference type="EMBL" id="JBHUMM010000042">
    <property type="protein sequence ID" value="MFD2672520.1"/>
    <property type="molecule type" value="Genomic_DNA"/>
</dbReference>
<evidence type="ECO:0000313" key="3">
    <source>
        <dbReference type="Proteomes" id="UP001597497"/>
    </source>
</evidence>
<organism evidence="2 3">
    <name type="scientific">Marinicrinis sediminis</name>
    <dbReference type="NCBI Taxonomy" id="1652465"/>
    <lineage>
        <taxon>Bacteria</taxon>
        <taxon>Bacillati</taxon>
        <taxon>Bacillota</taxon>
        <taxon>Bacilli</taxon>
        <taxon>Bacillales</taxon>
        <taxon>Paenibacillaceae</taxon>
    </lineage>
</organism>
<protein>
    <submittedName>
        <fullName evidence="2">ATPase</fullName>
    </submittedName>
</protein>
<keyword evidence="3" id="KW-1185">Reference proteome</keyword>
<gene>
    <name evidence="2" type="ORF">ACFSUC_13200</name>
</gene>
<dbReference type="RefSeq" id="WP_379930086.1">
    <property type="nucleotide sequence ID" value="NZ_JBHUMM010000042.1"/>
</dbReference>
<name>A0ABW5RBT7_9BACL</name>
<feature type="coiled-coil region" evidence="1">
    <location>
        <begin position="54"/>
        <end position="112"/>
    </location>
</feature>
<sequence length="125" mass="14792">MKLGQKVIIIQDRFEQGLPVGKHAYVIAYERNQDNVFDYIIRIPHVNKHFGVPRDDIELEEVLLEEAVEQVQREALIDYALATKNEELFRKILRGEDELSEEEENSEKLLSQQEFIRQVNLRAWI</sequence>
<evidence type="ECO:0000313" key="2">
    <source>
        <dbReference type="EMBL" id="MFD2672520.1"/>
    </source>
</evidence>
<dbReference type="Proteomes" id="UP001597497">
    <property type="component" value="Unassembled WGS sequence"/>
</dbReference>
<accession>A0ABW5RBT7</accession>
<proteinExistence type="predicted"/>
<keyword evidence="1" id="KW-0175">Coiled coil</keyword>
<reference evidence="3" key="1">
    <citation type="journal article" date="2019" name="Int. J. Syst. Evol. Microbiol.">
        <title>The Global Catalogue of Microorganisms (GCM) 10K type strain sequencing project: providing services to taxonomists for standard genome sequencing and annotation.</title>
        <authorList>
            <consortium name="The Broad Institute Genomics Platform"/>
            <consortium name="The Broad Institute Genome Sequencing Center for Infectious Disease"/>
            <person name="Wu L."/>
            <person name="Ma J."/>
        </authorList>
    </citation>
    <scope>NUCLEOTIDE SEQUENCE [LARGE SCALE GENOMIC DNA]</scope>
    <source>
        <strain evidence="3">KCTC 33676</strain>
    </source>
</reference>
<evidence type="ECO:0000256" key="1">
    <source>
        <dbReference type="SAM" id="Coils"/>
    </source>
</evidence>